<evidence type="ECO:0000313" key="6">
    <source>
        <dbReference type="Proteomes" id="UP000838324"/>
    </source>
</evidence>
<dbReference type="PRINTS" id="PR00101">
    <property type="entry name" value="ATCASE"/>
</dbReference>
<dbReference type="Gene3D" id="3.40.50.1370">
    <property type="entry name" value="Aspartate/ornithine carbamoyltransferase"/>
    <property type="match status" value="2"/>
</dbReference>
<accession>A0ABN8FVT7</accession>
<proteinExistence type="inferred from homology"/>
<reference evidence="5" key="1">
    <citation type="submission" date="2022-01" db="EMBL/GenBank/DDBJ databases">
        <authorList>
            <person name="Criscuolo A."/>
        </authorList>
    </citation>
    <scope>NUCLEOTIDE SEQUENCE</scope>
    <source>
        <strain evidence="5">CIP111892</strain>
    </source>
</reference>
<dbReference type="EMBL" id="CAKMMG010000001">
    <property type="protein sequence ID" value="CAH1191108.1"/>
    <property type="molecule type" value="Genomic_DNA"/>
</dbReference>
<comment type="caution">
    <text evidence="5">The sequence shown here is derived from an EMBL/GenBank/DDBJ whole genome shotgun (WGS) entry which is preliminary data.</text>
</comment>
<evidence type="ECO:0000256" key="2">
    <source>
        <dbReference type="RuleBase" id="RU003634"/>
    </source>
</evidence>
<feature type="domain" description="Aspartate/ornithine carbamoyltransferase carbamoyl-P binding" evidence="4">
    <location>
        <begin position="2"/>
        <end position="134"/>
    </location>
</feature>
<sequence>MHLMDLESLTSQQIIELFQLAHLLSSEKSAQLLKDKTFILFFPESSLRTRITFEKGIQNLGGKYMLFPPETLDKREQSSDVIHYLENWADGVVARHSSFAKLVELSAHSSIPIINAMTARNHPCEILSDLYSISQIRENYRELTYTFVGPASNISRTWHEMAKVMNLSFNHVCSAGNALGPDTNNYTYLTNLEDVLPESDIILTDSLPGEFKNAEYLNLYQITLERMKRTRPGALLNPCPPFYRNEEVSAEVIDSPYFAGFQFKKNLLYMHQAVLLYCLSN</sequence>
<feature type="domain" description="Aspartate/ornithine carbamoyltransferase Asp/Orn-binding" evidence="3">
    <location>
        <begin position="142"/>
        <end position="277"/>
    </location>
</feature>
<gene>
    <name evidence="5" type="primary">argF_1</name>
    <name evidence="5" type="ORF">PAECIP111892_00495</name>
</gene>
<dbReference type="Pfam" id="PF02729">
    <property type="entry name" value="OTCace_N"/>
    <property type="match status" value="1"/>
</dbReference>
<dbReference type="InterPro" id="IPR006132">
    <property type="entry name" value="Asp/Orn_carbamoyltranf_P-bd"/>
</dbReference>
<dbReference type="EC" id="2.1.3.3" evidence="5"/>
<dbReference type="Pfam" id="PF00185">
    <property type="entry name" value="OTCace"/>
    <property type="match status" value="1"/>
</dbReference>
<dbReference type="PANTHER" id="PTHR45753:SF3">
    <property type="entry name" value="ORNITHINE TRANSCARBAMYLASE, MITOCHONDRIAL"/>
    <property type="match status" value="1"/>
</dbReference>
<name>A0ABN8FVT7_9BACL</name>
<keyword evidence="1 2" id="KW-0808">Transferase</keyword>
<dbReference type="InterPro" id="IPR006130">
    <property type="entry name" value="Asp/Orn_carbamoylTrfase"/>
</dbReference>
<dbReference type="RefSeq" id="WP_236329427.1">
    <property type="nucleotide sequence ID" value="NZ_CAKMMG010000001.1"/>
</dbReference>
<comment type="similarity">
    <text evidence="2">Belongs to the aspartate/ornithine carbamoyltransferase superfamily.</text>
</comment>
<evidence type="ECO:0000313" key="5">
    <source>
        <dbReference type="EMBL" id="CAH1191108.1"/>
    </source>
</evidence>
<organism evidence="5 6">
    <name type="scientific">Paenibacillus auburnensis</name>
    <dbReference type="NCBI Taxonomy" id="2905649"/>
    <lineage>
        <taxon>Bacteria</taxon>
        <taxon>Bacillati</taxon>
        <taxon>Bacillota</taxon>
        <taxon>Bacilli</taxon>
        <taxon>Bacillales</taxon>
        <taxon>Paenibacillaceae</taxon>
        <taxon>Paenibacillus</taxon>
    </lineage>
</organism>
<evidence type="ECO:0000256" key="1">
    <source>
        <dbReference type="ARBA" id="ARBA00022679"/>
    </source>
</evidence>
<dbReference type="Proteomes" id="UP000838324">
    <property type="component" value="Unassembled WGS sequence"/>
</dbReference>
<evidence type="ECO:0000259" key="3">
    <source>
        <dbReference type="Pfam" id="PF00185"/>
    </source>
</evidence>
<dbReference type="GO" id="GO:0004585">
    <property type="term" value="F:ornithine carbamoyltransferase activity"/>
    <property type="evidence" value="ECO:0007669"/>
    <property type="project" value="UniProtKB-EC"/>
</dbReference>
<dbReference type="InterPro" id="IPR036901">
    <property type="entry name" value="Asp/Orn_carbamoylTrfase_sf"/>
</dbReference>
<dbReference type="SUPFAM" id="SSF53671">
    <property type="entry name" value="Aspartate/ornithine carbamoyltransferase"/>
    <property type="match status" value="1"/>
</dbReference>
<dbReference type="InterPro" id="IPR006131">
    <property type="entry name" value="Asp_carbamoyltransf_Asp/Orn-bd"/>
</dbReference>
<protein>
    <submittedName>
        <fullName evidence="5">Ornithine carbamoyltransferase</fullName>
        <ecNumber evidence="5">2.1.3.3</ecNumber>
    </submittedName>
</protein>
<evidence type="ECO:0000259" key="4">
    <source>
        <dbReference type="Pfam" id="PF02729"/>
    </source>
</evidence>
<dbReference type="PANTHER" id="PTHR45753">
    <property type="entry name" value="ORNITHINE CARBAMOYLTRANSFERASE, MITOCHONDRIAL"/>
    <property type="match status" value="1"/>
</dbReference>
<keyword evidence="6" id="KW-1185">Reference proteome</keyword>
<dbReference type="PRINTS" id="PR00100">
    <property type="entry name" value="AOTCASE"/>
</dbReference>